<evidence type="ECO:0000313" key="2">
    <source>
        <dbReference type="Proteomes" id="UP000276133"/>
    </source>
</evidence>
<accession>A0A3M7RYM4</accession>
<protein>
    <submittedName>
        <fullName evidence="1">Uncharacterized protein</fullName>
    </submittedName>
</protein>
<evidence type="ECO:0000313" key="1">
    <source>
        <dbReference type="EMBL" id="RNA28673.1"/>
    </source>
</evidence>
<dbReference type="EMBL" id="REGN01002354">
    <property type="protein sequence ID" value="RNA28673.1"/>
    <property type="molecule type" value="Genomic_DNA"/>
</dbReference>
<dbReference type="Proteomes" id="UP000276133">
    <property type="component" value="Unassembled WGS sequence"/>
</dbReference>
<gene>
    <name evidence="1" type="ORF">BpHYR1_008295</name>
</gene>
<reference evidence="1 2" key="1">
    <citation type="journal article" date="2018" name="Sci. Rep.">
        <title>Genomic signatures of local adaptation to the degree of environmental predictability in rotifers.</title>
        <authorList>
            <person name="Franch-Gras L."/>
            <person name="Hahn C."/>
            <person name="Garcia-Roger E.M."/>
            <person name="Carmona M.J."/>
            <person name="Serra M."/>
            <person name="Gomez A."/>
        </authorList>
    </citation>
    <scope>NUCLEOTIDE SEQUENCE [LARGE SCALE GENOMIC DNA]</scope>
    <source>
        <strain evidence="1">HYR1</strain>
    </source>
</reference>
<dbReference type="AlphaFoldDB" id="A0A3M7RYM4"/>
<organism evidence="1 2">
    <name type="scientific">Brachionus plicatilis</name>
    <name type="common">Marine rotifer</name>
    <name type="synonym">Brachionus muelleri</name>
    <dbReference type="NCBI Taxonomy" id="10195"/>
    <lineage>
        <taxon>Eukaryota</taxon>
        <taxon>Metazoa</taxon>
        <taxon>Spiralia</taxon>
        <taxon>Gnathifera</taxon>
        <taxon>Rotifera</taxon>
        <taxon>Eurotatoria</taxon>
        <taxon>Monogononta</taxon>
        <taxon>Pseudotrocha</taxon>
        <taxon>Ploima</taxon>
        <taxon>Brachionidae</taxon>
        <taxon>Brachionus</taxon>
    </lineage>
</organism>
<comment type="caution">
    <text evidence="1">The sequence shown here is derived from an EMBL/GenBank/DDBJ whole genome shotgun (WGS) entry which is preliminary data.</text>
</comment>
<keyword evidence="2" id="KW-1185">Reference proteome</keyword>
<name>A0A3M7RYM4_BRAPC</name>
<proteinExistence type="predicted"/>
<sequence length="62" mass="7278">MNNNKKVTLERFWPIEAIKAALQSLNFTVREIFSLISNENPFRVVYLLNNWPKNNSNELLAN</sequence>